<keyword evidence="4" id="KW-0226">DNA condensation</keyword>
<dbReference type="AlphaFoldDB" id="A0A8S9JZ76"/>
<evidence type="ECO:0000259" key="8">
    <source>
        <dbReference type="Pfam" id="PF06278"/>
    </source>
</evidence>
<feature type="domain" description="Condensin II complex subunit H2 middle" evidence="10">
    <location>
        <begin position="147"/>
        <end position="292"/>
    </location>
</feature>
<dbReference type="PANTHER" id="PTHR14324">
    <property type="entry name" value="CONDENSIN-2 COMPLEX SUBUNIT H2"/>
    <property type="match status" value="1"/>
</dbReference>
<comment type="caution">
    <text evidence="11">The sequence shown here is derived from an EMBL/GenBank/DDBJ whole genome shotgun (WGS) entry which is preliminary data.</text>
</comment>
<feature type="compositionally biased region" description="Basic and acidic residues" evidence="7">
    <location>
        <begin position="559"/>
        <end position="569"/>
    </location>
</feature>
<evidence type="ECO:0000256" key="3">
    <source>
        <dbReference type="ARBA" id="ARBA00016903"/>
    </source>
</evidence>
<evidence type="ECO:0000256" key="4">
    <source>
        <dbReference type="ARBA" id="ARBA00023067"/>
    </source>
</evidence>
<feature type="region of interest" description="Disordered" evidence="7">
    <location>
        <begin position="203"/>
        <end position="282"/>
    </location>
</feature>
<protein>
    <recommendedName>
        <fullName evidence="3">Condensin-2 complex subunit H2</fullName>
    </recommendedName>
    <alternativeName>
        <fullName evidence="6">Non-SMC condensin II complex subunit H2</fullName>
    </alternativeName>
</protein>
<dbReference type="PANTHER" id="PTHR14324:SF4">
    <property type="entry name" value="CONDENSIN-2 COMPLEX SUBUNIT H2"/>
    <property type="match status" value="1"/>
</dbReference>
<dbReference type="InterPro" id="IPR031719">
    <property type="entry name" value="H2_M"/>
</dbReference>
<dbReference type="Pfam" id="PF06278">
    <property type="entry name" value="CNDH2_N"/>
    <property type="match status" value="1"/>
</dbReference>
<evidence type="ECO:0000256" key="6">
    <source>
        <dbReference type="ARBA" id="ARBA00030479"/>
    </source>
</evidence>
<feature type="domain" description="Condensin-2 complex subunit H2 C-terminal" evidence="9">
    <location>
        <begin position="454"/>
        <end position="545"/>
    </location>
</feature>
<dbReference type="InterPro" id="IPR031739">
    <property type="entry name" value="Ncaph2"/>
</dbReference>
<dbReference type="Pfam" id="PF16869">
    <property type="entry name" value="CNDH2_M"/>
    <property type="match status" value="1"/>
</dbReference>
<comment type="similarity">
    <text evidence="2">Belongs to the CND2 H2 (condensin-2 subunit 2) family.</text>
</comment>
<dbReference type="GO" id="GO:0000796">
    <property type="term" value="C:condensin complex"/>
    <property type="evidence" value="ECO:0007669"/>
    <property type="project" value="TreeGrafter"/>
</dbReference>
<evidence type="ECO:0000256" key="2">
    <source>
        <dbReference type="ARBA" id="ARBA00007844"/>
    </source>
</evidence>
<feature type="region of interest" description="Disordered" evidence="7">
    <location>
        <begin position="542"/>
        <end position="616"/>
    </location>
</feature>
<feature type="region of interest" description="Disordered" evidence="7">
    <location>
        <begin position="90"/>
        <end position="113"/>
    </location>
</feature>
<proteinExistence type="inferred from homology"/>
<dbReference type="EMBL" id="QGKY02000246">
    <property type="protein sequence ID" value="KAF2587302.1"/>
    <property type="molecule type" value="Genomic_DNA"/>
</dbReference>
<evidence type="ECO:0000256" key="1">
    <source>
        <dbReference type="ARBA" id="ARBA00004123"/>
    </source>
</evidence>
<feature type="compositionally biased region" description="Basic and acidic residues" evidence="7">
    <location>
        <begin position="388"/>
        <end position="412"/>
    </location>
</feature>
<evidence type="ECO:0000256" key="7">
    <source>
        <dbReference type="SAM" id="MobiDB-lite"/>
    </source>
</evidence>
<dbReference type="GO" id="GO:0010032">
    <property type="term" value="P:meiotic chromosome condensation"/>
    <property type="evidence" value="ECO:0007669"/>
    <property type="project" value="TreeGrafter"/>
</dbReference>
<feature type="compositionally biased region" description="Basic residues" evidence="7">
    <location>
        <begin position="210"/>
        <end position="222"/>
    </location>
</feature>
<gene>
    <name evidence="11" type="ORF">F2Q70_00037143</name>
</gene>
<feature type="compositionally biased region" description="Basic and acidic residues" evidence="7">
    <location>
        <begin position="265"/>
        <end position="279"/>
    </location>
</feature>
<dbReference type="InterPro" id="IPR031737">
    <property type="entry name" value="CNDH2_C"/>
</dbReference>
<evidence type="ECO:0000313" key="11">
    <source>
        <dbReference type="EMBL" id="KAF2587302.1"/>
    </source>
</evidence>
<organism evidence="11">
    <name type="scientific">Brassica cretica</name>
    <name type="common">Mustard</name>
    <dbReference type="NCBI Taxonomy" id="69181"/>
    <lineage>
        <taxon>Eukaryota</taxon>
        <taxon>Viridiplantae</taxon>
        <taxon>Streptophyta</taxon>
        <taxon>Embryophyta</taxon>
        <taxon>Tracheophyta</taxon>
        <taxon>Spermatophyta</taxon>
        <taxon>Magnoliopsida</taxon>
        <taxon>eudicotyledons</taxon>
        <taxon>Gunneridae</taxon>
        <taxon>Pentapetalae</taxon>
        <taxon>rosids</taxon>
        <taxon>malvids</taxon>
        <taxon>Brassicales</taxon>
        <taxon>Brassicaceae</taxon>
        <taxon>Brassiceae</taxon>
        <taxon>Brassica</taxon>
    </lineage>
</organism>
<dbReference type="GO" id="GO:0051306">
    <property type="term" value="P:mitotic sister chromatid separation"/>
    <property type="evidence" value="ECO:0007669"/>
    <property type="project" value="TreeGrafter"/>
</dbReference>
<dbReference type="GO" id="GO:0005634">
    <property type="term" value="C:nucleus"/>
    <property type="evidence" value="ECO:0007669"/>
    <property type="project" value="UniProtKB-SubCell"/>
</dbReference>
<dbReference type="Pfam" id="PF16858">
    <property type="entry name" value="CNDH2_C"/>
    <property type="match status" value="1"/>
</dbReference>
<evidence type="ECO:0000256" key="5">
    <source>
        <dbReference type="ARBA" id="ARBA00023242"/>
    </source>
</evidence>
<name>A0A8S9JZ76_BRACR</name>
<keyword evidence="5" id="KW-0539">Nucleus</keyword>
<evidence type="ECO:0000259" key="10">
    <source>
        <dbReference type="Pfam" id="PF16869"/>
    </source>
</evidence>
<comment type="subcellular location">
    <subcellularLocation>
        <location evidence="1">Nucleus</location>
    </subcellularLocation>
</comment>
<feature type="region of interest" description="Disordered" evidence="7">
    <location>
        <begin position="384"/>
        <end position="441"/>
    </location>
</feature>
<reference evidence="11" key="1">
    <citation type="submission" date="2019-12" db="EMBL/GenBank/DDBJ databases">
        <title>Genome sequencing and annotation of Brassica cretica.</title>
        <authorList>
            <person name="Studholme D.J."/>
            <person name="Sarris P.F."/>
        </authorList>
    </citation>
    <scope>NUCLEOTIDE SEQUENCE</scope>
    <source>
        <strain evidence="11">PFS-102/07</strain>
        <tissue evidence="11">Leaf</tissue>
    </source>
</reference>
<accession>A0A8S9JZ76</accession>
<feature type="domain" description="Condensin II complex subunit H2 N-terminal" evidence="8">
    <location>
        <begin position="11"/>
        <end position="125"/>
    </location>
</feature>
<dbReference type="InterPro" id="IPR009378">
    <property type="entry name" value="H2_N"/>
</dbReference>
<feature type="compositionally biased region" description="Basic and acidic residues" evidence="7">
    <location>
        <begin position="90"/>
        <end position="103"/>
    </location>
</feature>
<dbReference type="GO" id="GO:0003682">
    <property type="term" value="F:chromatin binding"/>
    <property type="evidence" value="ECO:0007669"/>
    <property type="project" value="TreeGrafter"/>
</dbReference>
<feature type="compositionally biased region" description="Basic and acidic residues" evidence="7">
    <location>
        <begin position="542"/>
        <end position="552"/>
    </location>
</feature>
<sequence length="630" mass="69307">MTSHGGVERIHRVQPERDLVANWEVDLSEKLEEYLLKICSGEITGSEEDSPVNFAEAALLLQGSVQVYSKKVEYLYNLVLRTLEFLSNHREQEESKGTPHEAEASSSRQADEEENDLFWNVDDIPVDAKNSLDNSVGGDSYPSQFVKPPANLVVLEGDCLDTSGDGGELESYLLATTHLYRDFILLDPCDAVAVNEFLGGSYANASKGKTSSHRGSSGRKSFHSPLGRSGGSARRSSLGKSQSAKGPDAQNCDQGSYPLPPVFGDDDHGFDMDNDDHGGNMDLCDTDADDEDDPWKPLNPYEQGKLKAKPFKKVKSLRKFGGRLTKDHVTSMFPLAKPNGPISTELTGVWEKRRPASKDHRQPQDIPSYEKLRALLVNGGNLPTDANGNHKDNHDEANDGDFHDYGDDHEPAFMDEDGPVMNDDGGAADFPNYDGFGNEEDSHCQESLEDLCRSHLLHPPFDIREYGERILNKLTVEESGHVEAFTDLMKDQEKHDVARAFSALLQLVNNGEVDLEKPGNSVGEPVCYTADNPFSVRLLTRKTEKRGMDLPRKRAKSPIAKEKTHESPPPKKANTTSSVSSQRRKVPLKINSVEARCAPKGKKRGKGRSDEVIVVGEGSEVCSVKSTVGS</sequence>
<evidence type="ECO:0000259" key="9">
    <source>
        <dbReference type="Pfam" id="PF16858"/>
    </source>
</evidence>